<feature type="compositionally biased region" description="Basic and acidic residues" evidence="1">
    <location>
        <begin position="27"/>
        <end position="44"/>
    </location>
</feature>
<name>H2WKM2_CAEJA</name>
<dbReference type="EnsemblMetazoa" id="CJA16942.1">
    <property type="protein sequence ID" value="CJA16942.1"/>
    <property type="gene ID" value="WBGene00136146"/>
</dbReference>
<proteinExistence type="predicted"/>
<dbReference type="STRING" id="281687.H2WKM2"/>
<sequence>MLSVLPALGISRRGELSKEERKKKKDRSKEKAKSKEMTRKESDRTRKKAQVRVTQAPKSIRVTTREVDEENVKHLVAKFKLERQNHSRLVLKPDLDDKAKILMDRVNKKPYPIKYVTQGRQTNESLLADEASSFFRPSAPRKVSSAGSILQEDCYDYTPNLDEVLILPDENVYRISRRGAEVPYWAEKTEPDEEDTVCANKWKIIITYPFCTYFFQSPTLIITYHVH</sequence>
<organism evidence="2 3">
    <name type="scientific">Caenorhabditis japonica</name>
    <dbReference type="NCBI Taxonomy" id="281687"/>
    <lineage>
        <taxon>Eukaryota</taxon>
        <taxon>Metazoa</taxon>
        <taxon>Ecdysozoa</taxon>
        <taxon>Nematoda</taxon>
        <taxon>Chromadorea</taxon>
        <taxon>Rhabditida</taxon>
        <taxon>Rhabditina</taxon>
        <taxon>Rhabditomorpha</taxon>
        <taxon>Rhabditoidea</taxon>
        <taxon>Rhabditidae</taxon>
        <taxon>Peloderinae</taxon>
        <taxon>Caenorhabditis</taxon>
    </lineage>
</organism>
<dbReference type="InterPro" id="IPR008569">
    <property type="entry name" value="DUF851"/>
</dbReference>
<keyword evidence="3" id="KW-1185">Reference proteome</keyword>
<dbReference type="eggNOG" id="ENOG502SVY6">
    <property type="taxonomic scope" value="Eukaryota"/>
</dbReference>
<dbReference type="AlphaFoldDB" id="H2WKM2"/>
<evidence type="ECO:0000256" key="1">
    <source>
        <dbReference type="SAM" id="MobiDB-lite"/>
    </source>
</evidence>
<protein>
    <submittedName>
        <fullName evidence="2">Uncharacterized protein</fullName>
    </submittedName>
</protein>
<dbReference type="Proteomes" id="UP000005237">
    <property type="component" value="Unassembled WGS sequence"/>
</dbReference>
<reference evidence="3" key="1">
    <citation type="submission" date="2010-08" db="EMBL/GenBank/DDBJ databases">
        <authorList>
            <consortium name="Caenorhabditis japonica Sequencing Consortium"/>
            <person name="Wilson R.K."/>
        </authorList>
    </citation>
    <scope>NUCLEOTIDE SEQUENCE [LARGE SCALE GENOMIC DNA]</scope>
    <source>
        <strain evidence="3">DF5081</strain>
    </source>
</reference>
<dbReference type="InParanoid" id="H2WKM2"/>
<accession>H2WKM2</accession>
<feature type="region of interest" description="Disordered" evidence="1">
    <location>
        <begin position="1"/>
        <end position="57"/>
    </location>
</feature>
<evidence type="ECO:0000313" key="2">
    <source>
        <dbReference type="EnsemblMetazoa" id="CJA16942.1"/>
    </source>
</evidence>
<dbReference type="Pfam" id="PF05867">
    <property type="entry name" value="DUF851"/>
    <property type="match status" value="1"/>
</dbReference>
<evidence type="ECO:0000313" key="3">
    <source>
        <dbReference type="Proteomes" id="UP000005237"/>
    </source>
</evidence>
<dbReference type="HOGENOM" id="CLU_1220672_0_0_1"/>
<reference evidence="2" key="2">
    <citation type="submission" date="2012-11" db="UniProtKB">
        <authorList>
            <consortium name="EnsemblMetazoa"/>
        </authorList>
    </citation>
    <scope>IDENTIFICATION</scope>
    <source>
        <strain evidence="2">DF5081</strain>
    </source>
</reference>